<protein>
    <submittedName>
        <fullName evidence="1">Uncharacterized protein</fullName>
    </submittedName>
</protein>
<comment type="caution">
    <text evidence="1">The sequence shown here is derived from an EMBL/GenBank/DDBJ whole genome shotgun (WGS) entry which is preliminary data.</text>
</comment>
<feature type="non-terminal residue" evidence="1">
    <location>
        <position position="170"/>
    </location>
</feature>
<dbReference type="AlphaFoldDB" id="X1T1V7"/>
<evidence type="ECO:0000313" key="1">
    <source>
        <dbReference type="EMBL" id="GAI99188.1"/>
    </source>
</evidence>
<name>X1T1V7_9ZZZZ</name>
<accession>X1T1V7</accession>
<proteinExistence type="predicted"/>
<dbReference type="EMBL" id="BARW01015809">
    <property type="protein sequence ID" value="GAI99188.1"/>
    <property type="molecule type" value="Genomic_DNA"/>
</dbReference>
<sequence>MVYSILSEARVRGSLASQQSGSVAYQQVWLNNADLEGWTTLSALDVVGAWSGFVYATKLTATTGSIGPTDNFAPVDALVNDRITFRMKYDKHPKNQAATNIGKIQWITENDAIFNDTKSETFEVTSDGRWVLYDINAGENAQWVGNVVNVRLFPCINGAINDEFFLNFFE</sequence>
<reference evidence="1" key="1">
    <citation type="journal article" date="2014" name="Front. Microbiol.">
        <title>High frequency of phylogenetically diverse reductive dehalogenase-homologous genes in deep subseafloor sedimentary metagenomes.</title>
        <authorList>
            <person name="Kawai M."/>
            <person name="Futagami T."/>
            <person name="Toyoda A."/>
            <person name="Takaki Y."/>
            <person name="Nishi S."/>
            <person name="Hori S."/>
            <person name="Arai W."/>
            <person name="Tsubouchi T."/>
            <person name="Morono Y."/>
            <person name="Uchiyama I."/>
            <person name="Ito T."/>
            <person name="Fujiyama A."/>
            <person name="Inagaki F."/>
            <person name="Takami H."/>
        </authorList>
    </citation>
    <scope>NUCLEOTIDE SEQUENCE</scope>
    <source>
        <strain evidence="1">Expedition CK06-06</strain>
    </source>
</reference>
<gene>
    <name evidence="1" type="ORF">S12H4_27668</name>
</gene>
<organism evidence="1">
    <name type="scientific">marine sediment metagenome</name>
    <dbReference type="NCBI Taxonomy" id="412755"/>
    <lineage>
        <taxon>unclassified sequences</taxon>
        <taxon>metagenomes</taxon>
        <taxon>ecological metagenomes</taxon>
    </lineage>
</organism>